<dbReference type="NCBIfam" id="TIGR00035">
    <property type="entry name" value="asp_race"/>
    <property type="match status" value="1"/>
</dbReference>
<dbReference type="InterPro" id="IPR018187">
    <property type="entry name" value="Asp/Glu_racemase_AS_1"/>
</dbReference>
<evidence type="ECO:0000313" key="3">
    <source>
        <dbReference type="EMBL" id="XDV67809.1"/>
    </source>
</evidence>
<evidence type="ECO:0000256" key="1">
    <source>
        <dbReference type="ARBA" id="ARBA00007847"/>
    </source>
</evidence>
<dbReference type="GO" id="GO:0047661">
    <property type="term" value="F:amino-acid racemase activity"/>
    <property type="evidence" value="ECO:0007669"/>
    <property type="project" value="InterPro"/>
</dbReference>
<keyword evidence="2" id="KW-0413">Isomerase</keyword>
<dbReference type="AlphaFoldDB" id="A0AB39YE94"/>
<name>A0AB39YE94_9ACTN</name>
<accession>A0AB39YE94</accession>
<dbReference type="PANTHER" id="PTHR21198">
    <property type="entry name" value="GLUTAMATE RACEMASE"/>
    <property type="match status" value="1"/>
</dbReference>
<dbReference type="SUPFAM" id="SSF53681">
    <property type="entry name" value="Aspartate/glutamate racemase"/>
    <property type="match status" value="2"/>
</dbReference>
<dbReference type="PROSITE" id="PS00923">
    <property type="entry name" value="ASP_GLU_RACEMASE_1"/>
    <property type="match status" value="1"/>
</dbReference>
<dbReference type="InterPro" id="IPR001920">
    <property type="entry name" value="Asp/Glu_race"/>
</dbReference>
<dbReference type="Pfam" id="PF01177">
    <property type="entry name" value="Asp_Glu_race"/>
    <property type="match status" value="1"/>
</dbReference>
<proteinExistence type="inferred from homology"/>
<dbReference type="PANTHER" id="PTHR21198:SF7">
    <property type="entry name" value="ASPARTATE-GLUTAMATE RACEMASE FAMILY"/>
    <property type="match status" value="1"/>
</dbReference>
<protein>
    <submittedName>
        <fullName evidence="3">Aspartate/glutamate racemase family protein</fullName>
    </submittedName>
</protein>
<dbReference type="EMBL" id="CP165727">
    <property type="protein sequence ID" value="XDV67809.1"/>
    <property type="molecule type" value="Genomic_DNA"/>
</dbReference>
<dbReference type="InterPro" id="IPR015942">
    <property type="entry name" value="Asp/Glu/hydantoin_racemase"/>
</dbReference>
<reference evidence="3" key="1">
    <citation type="submission" date="2024-08" db="EMBL/GenBank/DDBJ databases">
        <authorList>
            <person name="Yu S.T."/>
        </authorList>
    </citation>
    <scope>NUCLEOTIDE SEQUENCE</scope>
    <source>
        <strain evidence="3">R33</strain>
    </source>
</reference>
<dbReference type="Gene3D" id="3.40.50.1860">
    <property type="match status" value="2"/>
</dbReference>
<sequence>MKMIGLLGGMSWESTAEYYRLLNELTRDRLGGLHSARCVLYSVDFAEIEQLQAEGRWTEAGEVLASAAQRLEAAGADLVLICTNTMHKVADRVQAGISVPLLQLADATADAVKAAGLTRVGLLGTAFTMEQDFYRGRLAAGGLEVCVPDADGRALVHRVIYEELCLGLVREESRAAYQQVIRDLVAAGAQGVVLGCTEIELLIGAEDSPVPVFPTARIHVEAAVEAALSTSRRPARALG</sequence>
<dbReference type="InterPro" id="IPR004380">
    <property type="entry name" value="Asp_race"/>
</dbReference>
<organism evidence="3">
    <name type="scientific">Streptomyces sp. R33</name>
    <dbReference type="NCBI Taxonomy" id="3238629"/>
    <lineage>
        <taxon>Bacteria</taxon>
        <taxon>Bacillati</taxon>
        <taxon>Actinomycetota</taxon>
        <taxon>Actinomycetes</taxon>
        <taxon>Kitasatosporales</taxon>
        <taxon>Streptomycetaceae</taxon>
        <taxon>Streptomyces</taxon>
    </lineage>
</organism>
<comment type="similarity">
    <text evidence="1">Belongs to the aspartate/glutamate racemases family.</text>
</comment>
<dbReference type="RefSeq" id="WP_369779536.1">
    <property type="nucleotide sequence ID" value="NZ_CP165727.1"/>
</dbReference>
<evidence type="ECO:0000256" key="2">
    <source>
        <dbReference type="ARBA" id="ARBA00023235"/>
    </source>
</evidence>
<gene>
    <name evidence="3" type="ORF">AB5J51_35260</name>
</gene>